<dbReference type="Proteomes" id="UP000789901">
    <property type="component" value="Unassembled WGS sequence"/>
</dbReference>
<protein>
    <submittedName>
        <fullName evidence="1">36253_t:CDS:1</fullName>
    </submittedName>
</protein>
<organism evidence="1 2">
    <name type="scientific">Gigaspora margarita</name>
    <dbReference type="NCBI Taxonomy" id="4874"/>
    <lineage>
        <taxon>Eukaryota</taxon>
        <taxon>Fungi</taxon>
        <taxon>Fungi incertae sedis</taxon>
        <taxon>Mucoromycota</taxon>
        <taxon>Glomeromycotina</taxon>
        <taxon>Glomeromycetes</taxon>
        <taxon>Diversisporales</taxon>
        <taxon>Gigasporaceae</taxon>
        <taxon>Gigaspora</taxon>
    </lineage>
</organism>
<evidence type="ECO:0000313" key="1">
    <source>
        <dbReference type="EMBL" id="CAG8779966.1"/>
    </source>
</evidence>
<gene>
    <name evidence="1" type="ORF">GMARGA_LOCUS19582</name>
</gene>
<name>A0ABN7VJQ0_GIGMA</name>
<sequence>EVERFDEEVAQTVFEKNMSEEIEKKKEQLKQKLTNQKASN</sequence>
<dbReference type="EMBL" id="CAJVQB010016458">
    <property type="protein sequence ID" value="CAG8779966.1"/>
    <property type="molecule type" value="Genomic_DNA"/>
</dbReference>
<evidence type="ECO:0000313" key="2">
    <source>
        <dbReference type="Proteomes" id="UP000789901"/>
    </source>
</evidence>
<reference evidence="1 2" key="1">
    <citation type="submission" date="2021-06" db="EMBL/GenBank/DDBJ databases">
        <authorList>
            <person name="Kallberg Y."/>
            <person name="Tangrot J."/>
            <person name="Rosling A."/>
        </authorList>
    </citation>
    <scope>NUCLEOTIDE SEQUENCE [LARGE SCALE GENOMIC DNA]</scope>
    <source>
        <strain evidence="1 2">120-4 pot B 10/14</strain>
    </source>
</reference>
<proteinExistence type="predicted"/>
<feature type="non-terminal residue" evidence="1">
    <location>
        <position position="1"/>
    </location>
</feature>
<comment type="caution">
    <text evidence="1">The sequence shown here is derived from an EMBL/GenBank/DDBJ whole genome shotgun (WGS) entry which is preliminary data.</text>
</comment>
<accession>A0ABN7VJQ0</accession>
<keyword evidence="2" id="KW-1185">Reference proteome</keyword>